<dbReference type="InterPro" id="IPR055089">
    <property type="entry name" value="COP9_N"/>
</dbReference>
<evidence type="ECO:0000259" key="2">
    <source>
        <dbReference type="Pfam" id="PF22788"/>
    </source>
</evidence>
<comment type="caution">
    <text evidence="3">The sequence shown here is derived from an EMBL/GenBank/DDBJ whole genome shotgun (WGS) entry which is preliminary data.</text>
</comment>
<organism evidence="3 4">
    <name type="scientific">Olpidium bornovanus</name>
    <dbReference type="NCBI Taxonomy" id="278681"/>
    <lineage>
        <taxon>Eukaryota</taxon>
        <taxon>Fungi</taxon>
        <taxon>Fungi incertae sedis</taxon>
        <taxon>Olpidiomycota</taxon>
        <taxon>Olpidiomycotina</taxon>
        <taxon>Olpidiomycetes</taxon>
        <taxon>Olpidiales</taxon>
        <taxon>Olpidiaceae</taxon>
        <taxon>Olpidium</taxon>
    </lineage>
</organism>
<evidence type="ECO:0000313" key="3">
    <source>
        <dbReference type="EMBL" id="KAG5456237.1"/>
    </source>
</evidence>
<keyword evidence="4" id="KW-1185">Reference proteome</keyword>
<name>A0A8H7ZN90_9FUNG</name>
<dbReference type="Pfam" id="PF22788">
    <property type="entry name" value="COP9_hel_rpt"/>
    <property type="match status" value="1"/>
</dbReference>
<feature type="domain" description="COP9 signalosome complex subunit 3 N-terminal helical repeats" evidence="2">
    <location>
        <begin position="260"/>
        <end position="308"/>
    </location>
</feature>
<gene>
    <name evidence="3" type="ORF">BJ554DRAFT_4075</name>
</gene>
<dbReference type="AlphaFoldDB" id="A0A8H7ZN90"/>
<sequence>MITADSLVSEVLAEPDPCELDKKLSTAGVRGALVDLQKPFTATAAPGLPSAEDASGGSTPAPQGNDGSLADPLDALSPSEHSLGYLHFLYGAEVAGHFAAGRVSSAGVPTASAVLTSGPPLASHARVATVQIPMTNDPYPLLRRIATFLCSFDPRQVRWKHALPFPDITRGAEANSYRRRYIRSLNSPRHRWSRACFTLLVGGLDIPRPPDLSTVLSAVSFALVSQGVLRQALFGIKPLVAALRAFAPSPAHITGLHTVVIKIEPDSLHVNVTDYLQYHYYAGMVNIGLKKFRDAASMFIAVSSPALPFSR</sequence>
<dbReference type="OrthoDB" id="29061at2759"/>
<accession>A0A8H7ZN90</accession>
<feature type="compositionally biased region" description="Polar residues" evidence="1">
    <location>
        <begin position="56"/>
        <end position="66"/>
    </location>
</feature>
<dbReference type="Proteomes" id="UP000673691">
    <property type="component" value="Unassembled WGS sequence"/>
</dbReference>
<protein>
    <recommendedName>
        <fullName evidence="2">COP9 signalosome complex subunit 3 N-terminal helical repeats domain-containing protein</fullName>
    </recommendedName>
</protein>
<reference evidence="3 4" key="1">
    <citation type="journal article" name="Sci. Rep.">
        <title>Genome-scale phylogenetic analyses confirm Olpidium as the closest living zoosporic fungus to the non-flagellated, terrestrial fungi.</title>
        <authorList>
            <person name="Chang Y."/>
            <person name="Rochon D."/>
            <person name="Sekimoto S."/>
            <person name="Wang Y."/>
            <person name="Chovatia M."/>
            <person name="Sandor L."/>
            <person name="Salamov A."/>
            <person name="Grigoriev I.V."/>
            <person name="Stajich J.E."/>
            <person name="Spatafora J.W."/>
        </authorList>
    </citation>
    <scope>NUCLEOTIDE SEQUENCE [LARGE SCALE GENOMIC DNA]</scope>
    <source>
        <strain evidence="3">S191</strain>
    </source>
</reference>
<dbReference type="EMBL" id="JAEFCI010012050">
    <property type="protein sequence ID" value="KAG5456237.1"/>
    <property type="molecule type" value="Genomic_DNA"/>
</dbReference>
<evidence type="ECO:0000256" key="1">
    <source>
        <dbReference type="SAM" id="MobiDB-lite"/>
    </source>
</evidence>
<feature type="region of interest" description="Disordered" evidence="1">
    <location>
        <begin position="44"/>
        <end position="74"/>
    </location>
</feature>
<evidence type="ECO:0000313" key="4">
    <source>
        <dbReference type="Proteomes" id="UP000673691"/>
    </source>
</evidence>
<proteinExistence type="predicted"/>